<organism evidence="2 3">
    <name type="scientific">Brevundimonas vesicularis</name>
    <name type="common">Pseudomonas vesicularis</name>
    <dbReference type="NCBI Taxonomy" id="41276"/>
    <lineage>
        <taxon>Bacteria</taxon>
        <taxon>Pseudomonadati</taxon>
        <taxon>Pseudomonadota</taxon>
        <taxon>Alphaproteobacteria</taxon>
        <taxon>Caulobacterales</taxon>
        <taxon>Caulobacteraceae</taxon>
        <taxon>Brevundimonas</taxon>
    </lineage>
</organism>
<accession>A0A7W9L674</accession>
<feature type="compositionally biased region" description="Basic and acidic residues" evidence="1">
    <location>
        <begin position="322"/>
        <end position="331"/>
    </location>
</feature>
<dbReference type="Proteomes" id="UP000556201">
    <property type="component" value="Unassembled WGS sequence"/>
</dbReference>
<sequence length="331" mass="37254">MTQNLSHPDGGFYELLVALAYCRHGWRVGFIPEVRGGPKTPDLDVRQGRRRFHAECKRPKTSQLAIAEKARTEVLATPMHALALDAGRSIVLESALLVPADTIPDDYFAQRAAAFLSDPAQDRWADGLSTGRVRDIDWRLARSVLSRDFVYFGASRMIELLAGGYDHEADHSLRAQWRPHPERPFWADAVYQASLMTVRHGSEASILGRSRDIGGFLKEADDQLGDEAPGVLHVGIETWSGDATDQVRHLRNVMKARIFEPRQSRLRFAYINYFTPVVTTRPDEAWAMHETTAWTRIGSHAVVRPLEHHLAISDETGMSPGEHWDGRKDET</sequence>
<evidence type="ECO:0000313" key="2">
    <source>
        <dbReference type="EMBL" id="MBB5772105.1"/>
    </source>
</evidence>
<proteinExistence type="predicted"/>
<evidence type="ECO:0000313" key="3">
    <source>
        <dbReference type="Proteomes" id="UP000556201"/>
    </source>
</evidence>
<reference evidence="2 3" key="1">
    <citation type="submission" date="2020-08" db="EMBL/GenBank/DDBJ databases">
        <title>Functional genomics of gut bacteria from endangered species of beetles.</title>
        <authorList>
            <person name="Carlos-Shanley C."/>
        </authorList>
    </citation>
    <scope>NUCLEOTIDE SEQUENCE [LARGE SCALE GENOMIC DNA]</scope>
    <source>
        <strain evidence="2 3">S00192</strain>
    </source>
</reference>
<feature type="region of interest" description="Disordered" evidence="1">
    <location>
        <begin position="312"/>
        <end position="331"/>
    </location>
</feature>
<dbReference type="EMBL" id="JACHLJ010000002">
    <property type="protein sequence ID" value="MBB5772105.1"/>
    <property type="molecule type" value="Genomic_DNA"/>
</dbReference>
<evidence type="ECO:0000256" key="1">
    <source>
        <dbReference type="SAM" id="MobiDB-lite"/>
    </source>
</evidence>
<gene>
    <name evidence="2" type="ORF">HNP47_002109</name>
</gene>
<comment type="caution">
    <text evidence="2">The sequence shown here is derived from an EMBL/GenBank/DDBJ whole genome shotgun (WGS) entry which is preliminary data.</text>
</comment>
<name>A0A7W9L674_BREVE</name>
<protein>
    <submittedName>
        <fullName evidence="2">Uncharacterized protein</fullName>
    </submittedName>
</protein>
<dbReference type="AlphaFoldDB" id="A0A7W9L674"/>